<protein>
    <submittedName>
        <fullName evidence="2">Twitching motility protein PilT</fullName>
    </submittedName>
</protein>
<organism evidence="2 3">
    <name type="scientific">Dyadobacter endophyticus</name>
    <dbReference type="NCBI Taxonomy" id="1749036"/>
    <lineage>
        <taxon>Bacteria</taxon>
        <taxon>Pseudomonadati</taxon>
        <taxon>Bacteroidota</taxon>
        <taxon>Cytophagia</taxon>
        <taxon>Cytophagales</taxon>
        <taxon>Spirosomataceae</taxon>
        <taxon>Dyadobacter</taxon>
    </lineage>
</organism>
<proteinExistence type="predicted"/>
<gene>
    <name evidence="2" type="ORF">GCM10007423_14540</name>
</gene>
<dbReference type="EMBL" id="BMIA01000001">
    <property type="protein sequence ID" value="GGH28197.1"/>
    <property type="molecule type" value="Genomic_DNA"/>
</dbReference>
<dbReference type="InterPro" id="IPR002716">
    <property type="entry name" value="PIN_dom"/>
</dbReference>
<reference evidence="3" key="1">
    <citation type="journal article" date="2019" name="Int. J. Syst. Evol. Microbiol.">
        <title>The Global Catalogue of Microorganisms (GCM) 10K type strain sequencing project: providing services to taxonomists for standard genome sequencing and annotation.</title>
        <authorList>
            <consortium name="The Broad Institute Genomics Platform"/>
            <consortium name="The Broad Institute Genome Sequencing Center for Infectious Disease"/>
            <person name="Wu L."/>
            <person name="Ma J."/>
        </authorList>
    </citation>
    <scope>NUCLEOTIDE SEQUENCE [LARGE SCALE GENOMIC DNA]</scope>
    <source>
        <strain evidence="3">CGMCC 1.15288</strain>
    </source>
</reference>
<sequence length="148" mass="17130">MKLFLDTNVLLDHALNRVTGQPMEISYLMLLTKNQNIPVYISPGSLYTFAYVLQKNGLRGKDLRMKIEQYLSLVHLCPSDKTYFLEGIQSDFKDIEDAFQYFHGLQTECDHLITSNVRDFKPHCDGMQVFSPSQFVTQVLNKKRGIDF</sequence>
<keyword evidence="3" id="KW-1185">Reference proteome</keyword>
<dbReference type="Proteomes" id="UP000600214">
    <property type="component" value="Unassembled WGS sequence"/>
</dbReference>
<dbReference type="RefSeq" id="WP_188930112.1">
    <property type="nucleotide sequence ID" value="NZ_BMIA01000001.1"/>
</dbReference>
<dbReference type="SUPFAM" id="SSF88723">
    <property type="entry name" value="PIN domain-like"/>
    <property type="match status" value="1"/>
</dbReference>
<evidence type="ECO:0000313" key="3">
    <source>
        <dbReference type="Proteomes" id="UP000600214"/>
    </source>
</evidence>
<dbReference type="Pfam" id="PF13470">
    <property type="entry name" value="PIN_3"/>
    <property type="match status" value="1"/>
</dbReference>
<evidence type="ECO:0000313" key="2">
    <source>
        <dbReference type="EMBL" id="GGH28197.1"/>
    </source>
</evidence>
<accession>A0ABQ1YKU5</accession>
<comment type="caution">
    <text evidence="2">The sequence shown here is derived from an EMBL/GenBank/DDBJ whole genome shotgun (WGS) entry which is preliminary data.</text>
</comment>
<dbReference type="CDD" id="cd09854">
    <property type="entry name" value="PIN_VapC-like"/>
    <property type="match status" value="1"/>
</dbReference>
<name>A0ABQ1YKU5_9BACT</name>
<evidence type="ECO:0000259" key="1">
    <source>
        <dbReference type="Pfam" id="PF13470"/>
    </source>
</evidence>
<feature type="domain" description="PIN" evidence="1">
    <location>
        <begin position="3"/>
        <end position="118"/>
    </location>
</feature>
<dbReference type="InterPro" id="IPR029060">
    <property type="entry name" value="PIN-like_dom_sf"/>
</dbReference>